<accession>A0A0F5I8B3</accession>
<evidence type="ECO:0000313" key="2">
    <source>
        <dbReference type="Proteomes" id="UP000031563"/>
    </source>
</evidence>
<dbReference type="STRING" id="1221996.QY95_00751"/>
<evidence type="ECO:0000313" key="1">
    <source>
        <dbReference type="EMBL" id="KKB41432.1"/>
    </source>
</evidence>
<dbReference type="EMBL" id="JWIR02000022">
    <property type="protein sequence ID" value="KKB41432.1"/>
    <property type="molecule type" value="Genomic_DNA"/>
</dbReference>
<protein>
    <recommendedName>
        <fullName evidence="3">GAF domain-containing protein</fullName>
    </recommendedName>
</protein>
<name>A0A0F5I8B3_BACTR</name>
<comment type="caution">
    <text evidence="1">The sequence shown here is derived from an EMBL/GenBank/DDBJ whole genome shotgun (WGS) entry which is preliminary data.</text>
</comment>
<evidence type="ECO:0008006" key="3">
    <source>
        <dbReference type="Google" id="ProtNLM"/>
    </source>
</evidence>
<dbReference type="AlphaFoldDB" id="A0A0F5I8B3"/>
<sequence length="171" mass="18844">MPSAHTIREHVQTLTAAPSHEDLLCQSLEVYINLFPVLDAYLLRYSPIGYLSEGVISLNPAGFVHIRELRDDIRSLPIIYSAIREKKAKYCAGVEYLKQITSKYILAPSVNAMAVVPIVFGSSVIGYICSTQFPADSAIDEEMLFSLTLFGELLGKLIHDSNSTAEAPPIK</sequence>
<organism evidence="1 2">
    <name type="scientific">Bacillus thermotolerans</name>
    <name type="common">Quasibacillus thermotolerans</name>
    <dbReference type="NCBI Taxonomy" id="1221996"/>
    <lineage>
        <taxon>Bacteria</taxon>
        <taxon>Bacillati</taxon>
        <taxon>Bacillota</taxon>
        <taxon>Bacilli</taxon>
        <taxon>Bacillales</taxon>
        <taxon>Bacillaceae</taxon>
        <taxon>Bacillus</taxon>
    </lineage>
</organism>
<reference evidence="1" key="1">
    <citation type="submission" date="2015-02" db="EMBL/GenBank/DDBJ databases">
        <title>Genome Assembly of Bacillaceae bacterium MTCC 8252.</title>
        <authorList>
            <person name="Verma A."/>
            <person name="Khatri I."/>
            <person name="Mual P."/>
            <person name="Subramanian S."/>
            <person name="Krishnamurthi S."/>
        </authorList>
    </citation>
    <scope>NUCLEOTIDE SEQUENCE [LARGE SCALE GENOMIC DNA]</scope>
    <source>
        <strain evidence="1">MTCC 8252</strain>
    </source>
</reference>
<dbReference type="RefSeq" id="WP_254656543.1">
    <property type="nucleotide sequence ID" value="NZ_JWIR02000022.1"/>
</dbReference>
<gene>
    <name evidence="1" type="ORF">QY95_00751</name>
</gene>
<dbReference type="SUPFAM" id="SSF55781">
    <property type="entry name" value="GAF domain-like"/>
    <property type="match status" value="1"/>
</dbReference>
<dbReference type="Proteomes" id="UP000031563">
    <property type="component" value="Unassembled WGS sequence"/>
</dbReference>
<keyword evidence="2" id="KW-1185">Reference proteome</keyword>
<proteinExistence type="predicted"/>